<feature type="modified residue" description="4-aspartylphosphate" evidence="6">
    <location>
        <position position="57"/>
    </location>
</feature>
<evidence type="ECO:0000259" key="7">
    <source>
        <dbReference type="PROSITE" id="PS50045"/>
    </source>
</evidence>
<dbReference type="Proteomes" id="UP000708576">
    <property type="component" value="Unassembled WGS sequence"/>
</dbReference>
<dbReference type="CDD" id="cd00156">
    <property type="entry name" value="REC"/>
    <property type="match status" value="1"/>
</dbReference>
<keyword evidence="4" id="KW-0238">DNA-binding</keyword>
<feature type="domain" description="Response regulatory" evidence="8">
    <location>
        <begin position="8"/>
        <end position="122"/>
    </location>
</feature>
<keyword evidence="6" id="KW-0597">Phosphoprotein</keyword>
<dbReference type="Gene3D" id="1.10.10.60">
    <property type="entry name" value="Homeodomain-like"/>
    <property type="match status" value="1"/>
</dbReference>
<dbReference type="Pfam" id="PF00072">
    <property type="entry name" value="Response_reg"/>
    <property type="match status" value="1"/>
</dbReference>
<sequence>MQIMNELKVLILDDESRITEKLKYHLEKRNFKVTTANTPKEGLEKLHEEKPGVLILDVMLPGMNGLDILEKVKAEYPNLEIIMISGYGDMDMVIQAMRKGASDFIRKPFQIMDIQLAIERTEKFLMMQSKLTEAEDREVLVSKELESMIEKDFIGDSPQIKQVLKMALKAAEDGDVNVLVTGENGTGKEIISRIIHFGSPRKKKVFAPVNSSAIPATLLESEFFGHVKGAFTDAKEEKKGYFELANKGTLFLDEIADMPYSLQAKLLRAIEENKIKRVGSNQEIPVDVRIISATNKNIEQLIDDNKFRIDLFHRINTIEINIPPLRERREDIRPLLNHFVESFARKKGKTKPGISEALVSKLERYHYPGNVRELRNMVERAMILSDNDTLQPDDFLIKEDSHAKTDKSVPIGGLNLDDNEKLLIEQALKETDLNQTKAATLLGISRDAMKRKIKKFGIEIVRDLQ</sequence>
<accession>A0ABS5JQY0</accession>
<dbReference type="SUPFAM" id="SSF52172">
    <property type="entry name" value="CheY-like"/>
    <property type="match status" value="1"/>
</dbReference>
<dbReference type="SMART" id="SM00448">
    <property type="entry name" value="REC"/>
    <property type="match status" value="1"/>
</dbReference>
<evidence type="ECO:0000256" key="2">
    <source>
        <dbReference type="ARBA" id="ARBA00022840"/>
    </source>
</evidence>
<evidence type="ECO:0000313" key="9">
    <source>
        <dbReference type="EMBL" id="MBS2097293.1"/>
    </source>
</evidence>
<evidence type="ECO:0000259" key="8">
    <source>
        <dbReference type="PROSITE" id="PS50110"/>
    </source>
</evidence>
<dbReference type="InterPro" id="IPR002197">
    <property type="entry name" value="HTH_Fis"/>
</dbReference>
<feature type="domain" description="Sigma-54 factor interaction" evidence="7">
    <location>
        <begin position="153"/>
        <end position="383"/>
    </location>
</feature>
<dbReference type="InterPro" id="IPR011006">
    <property type="entry name" value="CheY-like_superfamily"/>
</dbReference>
<keyword evidence="1" id="KW-0547">Nucleotide-binding</keyword>
<dbReference type="InterPro" id="IPR025944">
    <property type="entry name" value="Sigma_54_int_dom_CS"/>
</dbReference>
<dbReference type="InterPro" id="IPR001789">
    <property type="entry name" value="Sig_transdc_resp-reg_receiver"/>
</dbReference>
<evidence type="ECO:0000256" key="1">
    <source>
        <dbReference type="ARBA" id="ARBA00022741"/>
    </source>
</evidence>
<dbReference type="InterPro" id="IPR027417">
    <property type="entry name" value="P-loop_NTPase"/>
</dbReference>
<comment type="caution">
    <text evidence="9">The sequence shown here is derived from an EMBL/GenBank/DDBJ whole genome shotgun (WGS) entry which is preliminary data.</text>
</comment>
<dbReference type="PRINTS" id="PR01590">
    <property type="entry name" value="HTHFIS"/>
</dbReference>
<dbReference type="Pfam" id="PF25601">
    <property type="entry name" value="AAA_lid_14"/>
    <property type="match status" value="1"/>
</dbReference>
<evidence type="ECO:0000256" key="6">
    <source>
        <dbReference type="PROSITE-ProRule" id="PRU00169"/>
    </source>
</evidence>
<protein>
    <submittedName>
        <fullName evidence="9">Sigma-54-dependent Fis family transcriptional regulator</fullName>
    </submittedName>
</protein>
<evidence type="ECO:0000313" key="10">
    <source>
        <dbReference type="Proteomes" id="UP000708576"/>
    </source>
</evidence>
<dbReference type="InterPro" id="IPR003593">
    <property type="entry name" value="AAA+_ATPase"/>
</dbReference>
<proteinExistence type="predicted"/>
<dbReference type="PROSITE" id="PS00688">
    <property type="entry name" value="SIGMA54_INTERACT_3"/>
    <property type="match status" value="1"/>
</dbReference>
<dbReference type="Gene3D" id="3.40.50.300">
    <property type="entry name" value="P-loop containing nucleotide triphosphate hydrolases"/>
    <property type="match status" value="1"/>
</dbReference>
<evidence type="ECO:0000256" key="4">
    <source>
        <dbReference type="ARBA" id="ARBA00023125"/>
    </source>
</evidence>
<dbReference type="PROSITE" id="PS50110">
    <property type="entry name" value="RESPONSE_REGULATORY"/>
    <property type="match status" value="1"/>
</dbReference>
<keyword evidence="2" id="KW-0067">ATP-binding</keyword>
<dbReference type="Pfam" id="PF02954">
    <property type="entry name" value="HTH_8"/>
    <property type="match status" value="1"/>
</dbReference>
<keyword evidence="10" id="KW-1185">Reference proteome</keyword>
<dbReference type="PROSITE" id="PS00676">
    <property type="entry name" value="SIGMA54_INTERACT_2"/>
    <property type="match status" value="1"/>
</dbReference>
<gene>
    <name evidence="9" type="ORF">KEM10_03320</name>
</gene>
<dbReference type="PROSITE" id="PS50045">
    <property type="entry name" value="SIGMA54_INTERACT_4"/>
    <property type="match status" value="1"/>
</dbReference>
<organism evidence="9 10">
    <name type="scientific">Carboxylicivirga linearis</name>
    <dbReference type="NCBI Taxonomy" id="1628157"/>
    <lineage>
        <taxon>Bacteria</taxon>
        <taxon>Pseudomonadati</taxon>
        <taxon>Bacteroidota</taxon>
        <taxon>Bacteroidia</taxon>
        <taxon>Marinilabiliales</taxon>
        <taxon>Marinilabiliaceae</taxon>
        <taxon>Carboxylicivirga</taxon>
    </lineage>
</organism>
<dbReference type="SUPFAM" id="SSF46689">
    <property type="entry name" value="Homeodomain-like"/>
    <property type="match status" value="1"/>
</dbReference>
<dbReference type="EMBL" id="JAGUCO010000001">
    <property type="protein sequence ID" value="MBS2097293.1"/>
    <property type="molecule type" value="Genomic_DNA"/>
</dbReference>
<dbReference type="Pfam" id="PF00158">
    <property type="entry name" value="Sigma54_activat"/>
    <property type="match status" value="1"/>
</dbReference>
<keyword evidence="5" id="KW-0804">Transcription</keyword>
<dbReference type="Gene3D" id="1.10.8.60">
    <property type="match status" value="1"/>
</dbReference>
<dbReference type="PANTHER" id="PTHR32071">
    <property type="entry name" value="TRANSCRIPTIONAL REGULATORY PROTEIN"/>
    <property type="match status" value="1"/>
</dbReference>
<evidence type="ECO:0000256" key="5">
    <source>
        <dbReference type="ARBA" id="ARBA00023163"/>
    </source>
</evidence>
<dbReference type="Gene3D" id="3.40.50.2300">
    <property type="match status" value="1"/>
</dbReference>
<reference evidence="9 10" key="1">
    <citation type="journal article" date="2015" name="Int. J. Syst. Evol. Microbiol.">
        <title>Carboxylicivirga linearis sp. nov., isolated from a sea cucumber culture pond.</title>
        <authorList>
            <person name="Wang F.Q."/>
            <person name="Zhou Y.X."/>
            <person name="Lin X.Z."/>
            <person name="Chen G.J."/>
            <person name="Du Z.J."/>
        </authorList>
    </citation>
    <scope>NUCLEOTIDE SEQUENCE [LARGE SCALE GENOMIC DNA]</scope>
    <source>
        <strain evidence="9 10">FB218</strain>
    </source>
</reference>
<dbReference type="CDD" id="cd00009">
    <property type="entry name" value="AAA"/>
    <property type="match status" value="1"/>
</dbReference>
<dbReference type="SUPFAM" id="SSF52540">
    <property type="entry name" value="P-loop containing nucleoside triphosphate hydrolases"/>
    <property type="match status" value="1"/>
</dbReference>
<keyword evidence="3" id="KW-0805">Transcription regulation</keyword>
<dbReference type="InterPro" id="IPR009057">
    <property type="entry name" value="Homeodomain-like_sf"/>
</dbReference>
<name>A0ABS5JQY0_9BACT</name>
<dbReference type="InterPro" id="IPR002078">
    <property type="entry name" value="Sigma_54_int"/>
</dbReference>
<dbReference type="InterPro" id="IPR025943">
    <property type="entry name" value="Sigma_54_int_dom_ATP-bd_2"/>
</dbReference>
<dbReference type="InterPro" id="IPR058031">
    <property type="entry name" value="AAA_lid_NorR"/>
</dbReference>
<evidence type="ECO:0000256" key="3">
    <source>
        <dbReference type="ARBA" id="ARBA00023015"/>
    </source>
</evidence>
<dbReference type="SMART" id="SM00382">
    <property type="entry name" value="AAA"/>
    <property type="match status" value="1"/>
</dbReference>